<dbReference type="PROSITE" id="PS50084">
    <property type="entry name" value="KH_TYPE_1"/>
    <property type="match status" value="1"/>
</dbReference>
<dbReference type="InterPro" id="IPR004087">
    <property type="entry name" value="KH_dom"/>
</dbReference>
<dbReference type="EMBL" id="CAKKNE010000002">
    <property type="protein sequence ID" value="CAH0367387.1"/>
    <property type="molecule type" value="Genomic_DNA"/>
</dbReference>
<dbReference type="SUPFAM" id="SSF53098">
    <property type="entry name" value="Ribonuclease H-like"/>
    <property type="match status" value="1"/>
</dbReference>
<keyword evidence="1" id="KW-0694">RNA-binding</keyword>
<keyword evidence="6" id="KW-1185">Reference proteome</keyword>
<dbReference type="Proteomes" id="UP000789595">
    <property type="component" value="Unassembled WGS sequence"/>
</dbReference>
<evidence type="ECO:0000259" key="4">
    <source>
        <dbReference type="SMART" id="SM00479"/>
    </source>
</evidence>
<gene>
    <name evidence="5" type="ORF">PECAL_2P04050</name>
</gene>
<feature type="domain" description="Exonuclease" evidence="4">
    <location>
        <begin position="97"/>
        <end position="282"/>
    </location>
</feature>
<sequence length="402" mass="43631">MTDSDPTMDASDLTPSKRRRTAESSPTPATSQQPYVLPLRGTSLARLAADVGAMAAATARHGKFMASELYGPLVAMEQAEGWARLDSKPPSGGEAVTWLCLDVEMCERRRDGERFPVSACVTRTRWESSVDGVRASQETLFNDKINPGDELHWWDDHQAQLIDWKDSVHGLSRQAHVAARGSLASVQDVQRVILSRFDDTCFLVGHKLCSDLRVLRIHGAALRRRSIDTMLLHWGPRASAPGVRQLLKQVDAPQSVGEAHDAAADVAATVAVAFFDVKRLTQGLEIGPAFAPAPLLAADDRQKCRVEIPERMVGRVIGKKGATLAKIREACPQVFVEVASKQHALKDTRLVTLRAQASADIARCLDAIAAKVPDLQPVTDAAKTDLLEDVGVLRGGSSFRAV</sequence>
<dbReference type="InterPro" id="IPR004088">
    <property type="entry name" value="KH_dom_type_1"/>
</dbReference>
<feature type="region of interest" description="Disordered" evidence="2">
    <location>
        <begin position="1"/>
        <end position="34"/>
    </location>
</feature>
<evidence type="ECO:0000313" key="6">
    <source>
        <dbReference type="Proteomes" id="UP000789595"/>
    </source>
</evidence>
<dbReference type="InterPro" id="IPR036397">
    <property type="entry name" value="RNaseH_sf"/>
</dbReference>
<dbReference type="GO" id="GO:0003723">
    <property type="term" value="F:RNA binding"/>
    <property type="evidence" value="ECO:0007669"/>
    <property type="project" value="UniProtKB-UniRule"/>
</dbReference>
<dbReference type="InterPro" id="IPR013520">
    <property type="entry name" value="Ribonucl_H"/>
</dbReference>
<dbReference type="Pfam" id="PF00013">
    <property type="entry name" value="KH_1"/>
    <property type="match status" value="1"/>
</dbReference>
<dbReference type="SUPFAM" id="SSF54791">
    <property type="entry name" value="Eukaryotic type KH-domain (KH-domain type I)"/>
    <property type="match status" value="1"/>
</dbReference>
<evidence type="ECO:0000256" key="1">
    <source>
        <dbReference type="PROSITE-ProRule" id="PRU00117"/>
    </source>
</evidence>
<feature type="compositionally biased region" description="Polar residues" evidence="2">
    <location>
        <begin position="23"/>
        <end position="34"/>
    </location>
</feature>
<dbReference type="SMART" id="SM00322">
    <property type="entry name" value="KH"/>
    <property type="match status" value="1"/>
</dbReference>
<evidence type="ECO:0008006" key="7">
    <source>
        <dbReference type="Google" id="ProtNLM"/>
    </source>
</evidence>
<dbReference type="OrthoDB" id="206335at2759"/>
<name>A0A8J2WT91_9STRA</name>
<evidence type="ECO:0000256" key="2">
    <source>
        <dbReference type="SAM" id="MobiDB-lite"/>
    </source>
</evidence>
<dbReference type="InterPro" id="IPR036612">
    <property type="entry name" value="KH_dom_type_1_sf"/>
</dbReference>
<protein>
    <recommendedName>
        <fullName evidence="7">K Homology domain-containing protein</fullName>
    </recommendedName>
</protein>
<dbReference type="InterPro" id="IPR012337">
    <property type="entry name" value="RNaseH-like_sf"/>
</dbReference>
<comment type="caution">
    <text evidence="5">The sequence shown here is derived from an EMBL/GenBank/DDBJ whole genome shotgun (WGS) entry which is preliminary data.</text>
</comment>
<dbReference type="Gene3D" id="3.30.420.10">
    <property type="entry name" value="Ribonuclease H-like superfamily/Ribonuclease H"/>
    <property type="match status" value="1"/>
</dbReference>
<organism evidence="5 6">
    <name type="scientific">Pelagomonas calceolata</name>
    <dbReference type="NCBI Taxonomy" id="35677"/>
    <lineage>
        <taxon>Eukaryota</taxon>
        <taxon>Sar</taxon>
        <taxon>Stramenopiles</taxon>
        <taxon>Ochrophyta</taxon>
        <taxon>Pelagophyceae</taxon>
        <taxon>Pelagomonadales</taxon>
        <taxon>Pelagomonadaceae</taxon>
        <taxon>Pelagomonas</taxon>
    </lineage>
</organism>
<dbReference type="AlphaFoldDB" id="A0A8J2WT91"/>
<evidence type="ECO:0000259" key="3">
    <source>
        <dbReference type="SMART" id="SM00322"/>
    </source>
</evidence>
<dbReference type="CDD" id="cd00105">
    <property type="entry name" value="KH-I"/>
    <property type="match status" value="1"/>
</dbReference>
<evidence type="ECO:0000313" key="5">
    <source>
        <dbReference type="EMBL" id="CAH0367387.1"/>
    </source>
</evidence>
<feature type="domain" description="K Homology" evidence="3">
    <location>
        <begin position="300"/>
        <end position="373"/>
    </location>
</feature>
<dbReference type="SMART" id="SM00479">
    <property type="entry name" value="EXOIII"/>
    <property type="match status" value="1"/>
</dbReference>
<proteinExistence type="predicted"/>
<reference evidence="5" key="1">
    <citation type="submission" date="2021-11" db="EMBL/GenBank/DDBJ databases">
        <authorList>
            <consortium name="Genoscope - CEA"/>
            <person name="William W."/>
        </authorList>
    </citation>
    <scope>NUCLEOTIDE SEQUENCE</scope>
</reference>
<dbReference type="Gene3D" id="3.30.1370.10">
    <property type="entry name" value="K Homology domain, type 1"/>
    <property type="match status" value="1"/>
</dbReference>
<accession>A0A8J2WT91</accession>